<sequence length="225" mass="24677">MRAGFERTVNQTQGVFLSPMFLKSTCLSFVSSALPAQAGPIFHDFVVLNGSALKNFNFVNNINVDISLDTLVTNLVERADYIRHSILMFTVNNPLKVPISIQHVAANGSVNGTVFVNFAQDFDNFTILPGEVVNSGTFQNVSLVQGIDATVDIVPLGSLDIESDVVVTGWINYEHIITGQTDAMNDGPFKRARIVREDEEETVLLDLQNRLVPAKNGLAWTCADF</sequence>
<gene>
    <name evidence="1" type="ORF">M422DRAFT_276714</name>
</gene>
<reference evidence="1 2" key="1">
    <citation type="submission" date="2014-06" db="EMBL/GenBank/DDBJ databases">
        <title>Evolutionary Origins and Diversification of the Mycorrhizal Mutualists.</title>
        <authorList>
            <consortium name="DOE Joint Genome Institute"/>
            <consortium name="Mycorrhizal Genomics Consortium"/>
            <person name="Kohler A."/>
            <person name="Kuo A."/>
            <person name="Nagy L.G."/>
            <person name="Floudas D."/>
            <person name="Copeland A."/>
            <person name="Barry K.W."/>
            <person name="Cichocki N."/>
            <person name="Veneault-Fourrey C."/>
            <person name="LaButti K."/>
            <person name="Lindquist E.A."/>
            <person name="Lipzen A."/>
            <person name="Lundell T."/>
            <person name="Morin E."/>
            <person name="Murat C."/>
            <person name="Riley R."/>
            <person name="Ohm R."/>
            <person name="Sun H."/>
            <person name="Tunlid A."/>
            <person name="Henrissat B."/>
            <person name="Grigoriev I.V."/>
            <person name="Hibbett D.S."/>
            <person name="Martin F."/>
        </authorList>
    </citation>
    <scope>NUCLEOTIDE SEQUENCE [LARGE SCALE GENOMIC DNA]</scope>
    <source>
        <strain evidence="1 2">SS14</strain>
    </source>
</reference>
<dbReference type="EMBL" id="KN837934">
    <property type="protein sequence ID" value="KIJ22799.1"/>
    <property type="molecule type" value="Genomic_DNA"/>
</dbReference>
<proteinExistence type="predicted"/>
<organism evidence="1 2">
    <name type="scientific">Sphaerobolus stellatus (strain SS14)</name>
    <dbReference type="NCBI Taxonomy" id="990650"/>
    <lineage>
        <taxon>Eukaryota</taxon>
        <taxon>Fungi</taxon>
        <taxon>Dikarya</taxon>
        <taxon>Basidiomycota</taxon>
        <taxon>Agaricomycotina</taxon>
        <taxon>Agaricomycetes</taxon>
        <taxon>Phallomycetidae</taxon>
        <taxon>Geastrales</taxon>
        <taxon>Sphaerobolaceae</taxon>
        <taxon>Sphaerobolus</taxon>
    </lineage>
</organism>
<protein>
    <submittedName>
        <fullName evidence="1">Uncharacterized protein</fullName>
    </submittedName>
</protein>
<evidence type="ECO:0000313" key="2">
    <source>
        <dbReference type="Proteomes" id="UP000054279"/>
    </source>
</evidence>
<dbReference type="Proteomes" id="UP000054279">
    <property type="component" value="Unassembled WGS sequence"/>
</dbReference>
<evidence type="ECO:0000313" key="1">
    <source>
        <dbReference type="EMBL" id="KIJ22799.1"/>
    </source>
</evidence>
<accession>A0A0C9TLQ1</accession>
<dbReference type="AlphaFoldDB" id="A0A0C9TLQ1"/>
<name>A0A0C9TLQ1_SPHS4</name>
<dbReference type="OrthoDB" id="3251634at2759"/>
<dbReference type="HOGENOM" id="CLU_1230593_0_0_1"/>
<keyword evidence="2" id="KW-1185">Reference proteome</keyword>